<dbReference type="GO" id="GO:0000155">
    <property type="term" value="F:phosphorelay sensor kinase activity"/>
    <property type="evidence" value="ECO:0007669"/>
    <property type="project" value="InterPro"/>
</dbReference>
<dbReference type="InterPro" id="IPR005467">
    <property type="entry name" value="His_kinase_dom"/>
</dbReference>
<dbReference type="Pfam" id="PF00072">
    <property type="entry name" value="Response_reg"/>
    <property type="match status" value="1"/>
</dbReference>
<dbReference type="Gene3D" id="1.10.287.130">
    <property type="match status" value="1"/>
</dbReference>
<keyword evidence="4" id="KW-0378">Hydrolase</keyword>
<evidence type="ECO:0000313" key="10">
    <source>
        <dbReference type="Proteomes" id="UP000051221"/>
    </source>
</evidence>
<dbReference type="Proteomes" id="UP000051221">
    <property type="component" value="Unassembled WGS sequence"/>
</dbReference>
<evidence type="ECO:0000256" key="2">
    <source>
        <dbReference type="ARBA" id="ARBA00012438"/>
    </source>
</evidence>
<feature type="domain" description="Response regulatory" evidence="8">
    <location>
        <begin position="453"/>
        <end position="567"/>
    </location>
</feature>
<dbReference type="AlphaFoldDB" id="A0A0Q2M8C8"/>
<dbReference type="InterPro" id="IPR011006">
    <property type="entry name" value="CheY-like_superfamily"/>
</dbReference>
<dbReference type="InterPro" id="IPR003661">
    <property type="entry name" value="HisK_dim/P_dom"/>
</dbReference>
<dbReference type="InterPro" id="IPR036890">
    <property type="entry name" value="HATPase_C_sf"/>
</dbReference>
<evidence type="ECO:0000259" key="8">
    <source>
        <dbReference type="PROSITE" id="PS50110"/>
    </source>
</evidence>
<dbReference type="CDD" id="cd00082">
    <property type="entry name" value="HisKA"/>
    <property type="match status" value="1"/>
</dbReference>
<evidence type="ECO:0000256" key="1">
    <source>
        <dbReference type="ARBA" id="ARBA00000085"/>
    </source>
</evidence>
<dbReference type="EC" id="2.7.13.3" evidence="2"/>
<proteinExistence type="predicted"/>
<dbReference type="CDD" id="cd16922">
    <property type="entry name" value="HATPase_EvgS-ArcB-TorS-like"/>
    <property type="match status" value="1"/>
</dbReference>
<gene>
    <name evidence="9" type="ORF">AMR76_18985</name>
</gene>
<dbReference type="CDD" id="cd17546">
    <property type="entry name" value="REC_hyHK_CKI1_RcsC-like"/>
    <property type="match status" value="1"/>
</dbReference>
<organism evidence="9 10">
    <name type="scientific">Vibrio furnissii</name>
    <dbReference type="NCBI Taxonomy" id="29494"/>
    <lineage>
        <taxon>Bacteria</taxon>
        <taxon>Pseudomonadati</taxon>
        <taxon>Pseudomonadota</taxon>
        <taxon>Gammaproteobacteria</taxon>
        <taxon>Vibrionales</taxon>
        <taxon>Vibrionaceae</taxon>
        <taxon>Vibrio</taxon>
    </lineage>
</organism>
<comment type="caution">
    <text evidence="9">The sequence shown here is derived from an EMBL/GenBank/DDBJ whole genome shotgun (WGS) entry which is preliminary data.</text>
</comment>
<keyword evidence="10" id="KW-1185">Reference proteome</keyword>
<dbReference type="EMBL" id="LKHS01000020">
    <property type="protein sequence ID" value="KQH84313.1"/>
    <property type="molecule type" value="Genomic_DNA"/>
</dbReference>
<evidence type="ECO:0000313" key="9">
    <source>
        <dbReference type="EMBL" id="KQH84313.1"/>
    </source>
</evidence>
<dbReference type="SUPFAM" id="SSF47384">
    <property type="entry name" value="Homodimeric domain of signal transducing histidine kinase"/>
    <property type="match status" value="1"/>
</dbReference>
<evidence type="ECO:0000256" key="3">
    <source>
        <dbReference type="ARBA" id="ARBA00022553"/>
    </source>
</evidence>
<dbReference type="SMART" id="SM00448">
    <property type="entry name" value="REC"/>
    <property type="match status" value="1"/>
</dbReference>
<dbReference type="InterPro" id="IPR003594">
    <property type="entry name" value="HATPase_dom"/>
</dbReference>
<reference evidence="9 10" key="1">
    <citation type="submission" date="2015-08" db="EMBL/GenBank/DDBJ databases">
        <title>Antibacterial properties of a collection of Vibrionaceae strains.</title>
        <authorList>
            <person name="Giubergia S."/>
        </authorList>
    </citation>
    <scope>NUCLEOTIDE SEQUENCE [LARGE SCALE GENOMIC DNA]</scope>
    <source>
        <strain evidence="9 10">S0821</strain>
    </source>
</reference>
<keyword evidence="3 6" id="KW-0597">Phosphoprotein</keyword>
<dbReference type="GO" id="GO:0016787">
    <property type="term" value="F:hydrolase activity"/>
    <property type="evidence" value="ECO:0007669"/>
    <property type="project" value="UniProtKB-KW"/>
</dbReference>
<dbReference type="SUPFAM" id="SSF52172">
    <property type="entry name" value="CheY-like"/>
    <property type="match status" value="1"/>
</dbReference>
<evidence type="ECO:0000256" key="5">
    <source>
        <dbReference type="ARBA" id="ARBA00023012"/>
    </source>
</evidence>
<dbReference type="InterPro" id="IPR001789">
    <property type="entry name" value="Sig_transdc_resp-reg_receiver"/>
</dbReference>
<evidence type="ECO:0000256" key="4">
    <source>
        <dbReference type="ARBA" id="ARBA00022801"/>
    </source>
</evidence>
<dbReference type="PANTHER" id="PTHR45339:SF1">
    <property type="entry name" value="HYBRID SIGNAL TRANSDUCTION HISTIDINE KINASE J"/>
    <property type="match status" value="1"/>
</dbReference>
<evidence type="ECO:0000256" key="6">
    <source>
        <dbReference type="PROSITE-ProRule" id="PRU00169"/>
    </source>
</evidence>
<dbReference type="Gene3D" id="3.30.565.10">
    <property type="entry name" value="Histidine kinase-like ATPase, C-terminal domain"/>
    <property type="match status" value="1"/>
</dbReference>
<protein>
    <recommendedName>
        <fullName evidence="2">histidine kinase</fullName>
        <ecNumber evidence="2">2.7.13.3</ecNumber>
    </recommendedName>
</protein>
<name>A0A0Q2M8C8_VIBFU</name>
<dbReference type="RefSeq" id="WP_055466881.1">
    <property type="nucleotide sequence ID" value="NZ_LKHS01000020.1"/>
</dbReference>
<dbReference type="SUPFAM" id="SSF55874">
    <property type="entry name" value="ATPase domain of HSP90 chaperone/DNA topoisomerase II/histidine kinase"/>
    <property type="match status" value="1"/>
</dbReference>
<dbReference type="PROSITE" id="PS50109">
    <property type="entry name" value="HIS_KIN"/>
    <property type="match status" value="1"/>
</dbReference>
<dbReference type="InParanoid" id="A0A0Q2M8C8"/>
<keyword evidence="5" id="KW-0902">Two-component regulatory system</keyword>
<dbReference type="FunFam" id="3.30.565.10:FF:000010">
    <property type="entry name" value="Sensor histidine kinase RcsC"/>
    <property type="match status" value="1"/>
</dbReference>
<accession>A0A0Q2M8C8</accession>
<feature type="modified residue" description="4-aspartylphosphate" evidence="6">
    <location>
        <position position="502"/>
    </location>
</feature>
<dbReference type="PRINTS" id="PR00344">
    <property type="entry name" value="BCTRLSENSOR"/>
</dbReference>
<feature type="domain" description="Histidine kinase" evidence="7">
    <location>
        <begin position="211"/>
        <end position="427"/>
    </location>
</feature>
<dbReference type="Gene3D" id="3.40.50.2300">
    <property type="match status" value="1"/>
</dbReference>
<dbReference type="SMART" id="SM00388">
    <property type="entry name" value="HisKA"/>
    <property type="match status" value="1"/>
</dbReference>
<sequence length="568" mass="64140">MSPESPMERKLKREIAARKEAEKLLEQKSYELYHANQQLNLALKQLQKQTSQDLHKFEFEEHIDSTLIYFGRAFLSRTLDSALLTTLLDRLTQSPVIEHVFLQLSPDQVDGLVGNQLGVSELATIQPYVEVPHWQHDDLCLPLMVERLAAGHLVFATHPDNIERDFIVKQLSLVGELLCSALSRQLIMKRQDESRKRAEESEKATKEFVAMINHELRTPLNGLLGSAELLSDTPLDPEQLSYLTNLQHSGDMLRVIINDLLDFSKMNAGMMQLILTQFRWQDLEHTLNGIFSPKAHEKKIEFVVNTRGEFPTYWIGDVERIKQILVNLVGNAIKFTHRGAVTVAARWVDERLLLRISDTGIGIPLAAHDTLFDPFTQVDRSSSRQYEGTGLGLAICKNLVELMNGSIDFSSVEGEGTEFFVSIPLQVGTQDARVPIYEGRPSRSQKPPLPERAILVVDDIRMNQLVINQMLKKVNLTPDNCENGIEAIKAVESKPYDLIFMDCRMPGMDGFDATERLRESGFAMPIIALTAATTLEERARCMACGMNDILTKPYTATELDAILNKWLS</sequence>
<comment type="catalytic activity">
    <reaction evidence="1">
        <text>ATP + protein L-histidine = ADP + protein N-phospho-L-histidine.</text>
        <dbReference type="EC" id="2.7.13.3"/>
    </reaction>
</comment>
<evidence type="ECO:0000259" key="7">
    <source>
        <dbReference type="PROSITE" id="PS50109"/>
    </source>
</evidence>
<dbReference type="SMART" id="SM00387">
    <property type="entry name" value="HATPase_c"/>
    <property type="match status" value="1"/>
</dbReference>
<dbReference type="Pfam" id="PF00512">
    <property type="entry name" value="HisKA"/>
    <property type="match status" value="1"/>
</dbReference>
<keyword evidence="9" id="KW-0808">Transferase</keyword>
<dbReference type="InterPro" id="IPR036097">
    <property type="entry name" value="HisK_dim/P_sf"/>
</dbReference>
<dbReference type="InterPro" id="IPR004358">
    <property type="entry name" value="Sig_transdc_His_kin-like_C"/>
</dbReference>
<dbReference type="PANTHER" id="PTHR45339">
    <property type="entry name" value="HYBRID SIGNAL TRANSDUCTION HISTIDINE KINASE J"/>
    <property type="match status" value="1"/>
</dbReference>
<dbReference type="Pfam" id="PF02518">
    <property type="entry name" value="HATPase_c"/>
    <property type="match status" value="1"/>
</dbReference>
<keyword evidence="9" id="KW-0418">Kinase</keyword>
<dbReference type="PROSITE" id="PS50110">
    <property type="entry name" value="RESPONSE_REGULATORY"/>
    <property type="match status" value="1"/>
</dbReference>